<keyword evidence="5 7" id="KW-0472">Membrane</keyword>
<protein>
    <recommendedName>
        <fullName evidence="7">ATP synthase epsilon chain</fullName>
    </recommendedName>
    <alternativeName>
        <fullName evidence="7">ATP synthase F1 sector epsilon subunit</fullName>
    </alternativeName>
    <alternativeName>
        <fullName evidence="7">F-ATPase epsilon subunit</fullName>
    </alternativeName>
</protein>
<dbReference type="OrthoDB" id="389606at2"/>
<dbReference type="InterPro" id="IPR020546">
    <property type="entry name" value="ATP_synth_F1_dsu/esu_N"/>
</dbReference>
<dbReference type="RefSeq" id="WP_129646006.1">
    <property type="nucleotide sequence ID" value="NZ_LR215037.1"/>
</dbReference>
<dbReference type="SUPFAM" id="SSF51344">
    <property type="entry name" value="Epsilon subunit of F1F0-ATP synthase N-terminal domain"/>
    <property type="match status" value="1"/>
</dbReference>
<accession>A0A449B3M8</accession>
<dbReference type="Proteomes" id="UP000290243">
    <property type="component" value="Chromosome"/>
</dbReference>
<evidence type="ECO:0000313" key="9">
    <source>
        <dbReference type="EMBL" id="VEU75148.1"/>
    </source>
</evidence>
<proteinExistence type="inferred from homology"/>
<organism evidence="9 10">
    <name type="scientific">Mycoplasmopsis maculosa</name>
    <dbReference type="NCBI Taxonomy" id="114885"/>
    <lineage>
        <taxon>Bacteria</taxon>
        <taxon>Bacillati</taxon>
        <taxon>Mycoplasmatota</taxon>
        <taxon>Mycoplasmoidales</taxon>
        <taxon>Metamycoplasmataceae</taxon>
        <taxon>Mycoplasmopsis</taxon>
    </lineage>
</organism>
<evidence type="ECO:0000256" key="3">
    <source>
        <dbReference type="ARBA" id="ARBA00022448"/>
    </source>
</evidence>
<comment type="subcellular location">
    <subcellularLocation>
        <location evidence="7">Cell membrane</location>
        <topology evidence="7">Peripheral membrane protein</topology>
    </subcellularLocation>
    <subcellularLocation>
        <location evidence="1">Endomembrane system</location>
        <topology evidence="1">Peripheral membrane protein</topology>
    </subcellularLocation>
</comment>
<name>A0A449B3M8_9BACT</name>
<comment type="subunit">
    <text evidence="7">F-type ATPases have 2 components, CF(1) - the catalytic core - and CF(0) - the membrane proton channel. CF(1) has five subunits: alpha(3), beta(3), gamma(1), delta(1), epsilon(1). CF(0) has three main subunits: a, b and c.</text>
</comment>
<evidence type="ECO:0000256" key="1">
    <source>
        <dbReference type="ARBA" id="ARBA00004184"/>
    </source>
</evidence>
<feature type="domain" description="ATP synthase F1 complex delta/epsilon subunit N-terminal" evidence="8">
    <location>
        <begin position="6"/>
        <end position="85"/>
    </location>
</feature>
<dbReference type="EMBL" id="LR215037">
    <property type="protein sequence ID" value="VEU75148.1"/>
    <property type="molecule type" value="Genomic_DNA"/>
</dbReference>
<evidence type="ECO:0000256" key="4">
    <source>
        <dbReference type="ARBA" id="ARBA00023065"/>
    </source>
</evidence>
<dbReference type="GO" id="GO:0045259">
    <property type="term" value="C:proton-transporting ATP synthase complex"/>
    <property type="evidence" value="ECO:0007669"/>
    <property type="project" value="UniProtKB-KW"/>
</dbReference>
<dbReference type="GO" id="GO:0005886">
    <property type="term" value="C:plasma membrane"/>
    <property type="evidence" value="ECO:0007669"/>
    <property type="project" value="UniProtKB-SubCell"/>
</dbReference>
<dbReference type="GO" id="GO:0046933">
    <property type="term" value="F:proton-transporting ATP synthase activity, rotational mechanism"/>
    <property type="evidence" value="ECO:0007669"/>
    <property type="project" value="UniProtKB-UniRule"/>
</dbReference>
<dbReference type="KEGG" id="mmau:NCTC10168_00057"/>
<comment type="function">
    <text evidence="7">Produces ATP from ADP in the presence of a proton gradient across the membrane.</text>
</comment>
<gene>
    <name evidence="7 9" type="primary">atpC</name>
    <name evidence="9" type="ORF">NCTC10168_00057</name>
</gene>
<evidence type="ECO:0000256" key="5">
    <source>
        <dbReference type="ARBA" id="ARBA00023136"/>
    </source>
</evidence>
<dbReference type="GO" id="GO:0012505">
    <property type="term" value="C:endomembrane system"/>
    <property type="evidence" value="ECO:0007669"/>
    <property type="project" value="UniProtKB-SubCell"/>
</dbReference>
<evidence type="ECO:0000256" key="7">
    <source>
        <dbReference type="HAMAP-Rule" id="MF_00530"/>
    </source>
</evidence>
<keyword evidence="7" id="KW-0066">ATP synthesis</keyword>
<evidence type="ECO:0000256" key="2">
    <source>
        <dbReference type="ARBA" id="ARBA00005712"/>
    </source>
</evidence>
<keyword evidence="3 7" id="KW-0813">Transport</keyword>
<dbReference type="Gene3D" id="2.60.15.10">
    <property type="entry name" value="F0F1 ATP synthase delta/epsilon subunit, N-terminal"/>
    <property type="match status" value="1"/>
</dbReference>
<evidence type="ECO:0000259" key="8">
    <source>
        <dbReference type="Pfam" id="PF02823"/>
    </source>
</evidence>
<dbReference type="Pfam" id="PF02823">
    <property type="entry name" value="ATP-synt_DE_N"/>
    <property type="match status" value="1"/>
</dbReference>
<dbReference type="InterPro" id="IPR001469">
    <property type="entry name" value="ATP_synth_F1_dsu/esu"/>
</dbReference>
<keyword evidence="7" id="KW-0375">Hydrogen ion transport</keyword>
<keyword evidence="7" id="KW-1003">Cell membrane</keyword>
<evidence type="ECO:0000313" key="10">
    <source>
        <dbReference type="Proteomes" id="UP000290243"/>
    </source>
</evidence>
<dbReference type="HAMAP" id="MF_00530">
    <property type="entry name" value="ATP_synth_epsil_bac"/>
    <property type="match status" value="1"/>
</dbReference>
<dbReference type="AlphaFoldDB" id="A0A449B3M8"/>
<evidence type="ECO:0000256" key="6">
    <source>
        <dbReference type="ARBA" id="ARBA00023196"/>
    </source>
</evidence>
<keyword evidence="6 7" id="KW-0139">CF(1)</keyword>
<sequence length="138" mass="15907">MNKFSNLKIITQYHNFYTGKISNISLSTKSGGRIIIEPNRSEFLSTIDICELIINEYETNKKILCSISDGIVYADKSEILIVTNDIIFSDQIDIVKAQRDKEYALSQLQKPLSENEEKMFEIKLKKVINRINVSQDKQ</sequence>
<reference evidence="9 10" key="1">
    <citation type="submission" date="2019-01" db="EMBL/GenBank/DDBJ databases">
        <authorList>
            <consortium name="Pathogen Informatics"/>
        </authorList>
    </citation>
    <scope>NUCLEOTIDE SEQUENCE [LARGE SCALE GENOMIC DNA]</scope>
    <source>
        <strain evidence="9 10">NCTC10168</strain>
    </source>
</reference>
<dbReference type="GO" id="GO:0005524">
    <property type="term" value="F:ATP binding"/>
    <property type="evidence" value="ECO:0007669"/>
    <property type="project" value="UniProtKB-UniRule"/>
</dbReference>
<keyword evidence="10" id="KW-1185">Reference proteome</keyword>
<comment type="similarity">
    <text evidence="2 7">Belongs to the ATPase epsilon chain family.</text>
</comment>
<dbReference type="InterPro" id="IPR036771">
    <property type="entry name" value="ATPsynth_dsu/esu_N"/>
</dbReference>
<keyword evidence="4 7" id="KW-0406">Ion transport</keyword>